<feature type="region of interest" description="Disordered" evidence="1">
    <location>
        <begin position="1"/>
        <end position="24"/>
    </location>
</feature>
<dbReference type="Proteomes" id="UP000094565">
    <property type="component" value="Chromosome 2"/>
</dbReference>
<accession>A0A1B2JBN7</accession>
<evidence type="ECO:0000313" key="3">
    <source>
        <dbReference type="Proteomes" id="UP000094565"/>
    </source>
</evidence>
<proteinExistence type="predicted"/>
<evidence type="ECO:0000313" key="2">
    <source>
        <dbReference type="EMBL" id="ANZ75464.1"/>
    </source>
</evidence>
<gene>
    <name evidence="2" type="ORF">ATY40_BA7502935</name>
</gene>
<dbReference type="EMBL" id="CP014585">
    <property type="protein sequence ID" value="ANZ75464.1"/>
    <property type="molecule type" value="Genomic_DNA"/>
</dbReference>
<evidence type="ECO:0000256" key="1">
    <source>
        <dbReference type="SAM" id="MobiDB-lite"/>
    </source>
</evidence>
<reference evidence="2 3" key="1">
    <citation type="submission" date="2016-02" db="EMBL/GenBank/DDBJ databases">
        <title>Comparative genomic and transcriptomic foundation for Pichia pastoris.</title>
        <authorList>
            <person name="Love K.R."/>
            <person name="Shah K.A."/>
            <person name="Whittaker C.A."/>
            <person name="Wu J."/>
            <person name="Bartlett M.C."/>
            <person name="Ma D."/>
            <person name="Leeson R.L."/>
            <person name="Priest M."/>
            <person name="Young S.K."/>
            <person name="Love J.C."/>
        </authorList>
    </citation>
    <scope>NUCLEOTIDE SEQUENCE [LARGE SCALE GENOMIC DNA]</scope>
    <source>
        <strain evidence="2 3">ATCC 28485</strain>
    </source>
</reference>
<sequence length="258" mass="29605">MKYSALTLARPHRKSSSSQGKRTSLSRLHMIPRPLYNSLVRLHLQVYPAPLTASQSTFVFNHVIQPIITEMNSNYNTKKLASERMYYSPVYYKTHFNLQHQKFGRDISLMLDINGVENFDSLVKYKKRPELSPTLKDERINELYIQFNRIKGILKPHLLDNIPSSFPIKARDEESPEINVTNATADKPYWLANDQATMDMDLVADLSQISLLILKDITVGKNIFLSKYNADAFHNNDESGLLEGKSSEEMLMGFNGFK</sequence>
<organism evidence="2 3">
    <name type="scientific">Komagataella pastoris</name>
    <name type="common">Yeast</name>
    <name type="synonym">Pichia pastoris</name>
    <dbReference type="NCBI Taxonomy" id="4922"/>
    <lineage>
        <taxon>Eukaryota</taxon>
        <taxon>Fungi</taxon>
        <taxon>Dikarya</taxon>
        <taxon>Ascomycota</taxon>
        <taxon>Saccharomycotina</taxon>
        <taxon>Pichiomycetes</taxon>
        <taxon>Pichiales</taxon>
        <taxon>Pichiaceae</taxon>
        <taxon>Komagataella</taxon>
    </lineage>
</organism>
<protein>
    <submittedName>
        <fullName evidence="2">BA75_02935T0</fullName>
    </submittedName>
</protein>
<name>A0A1B2JBN7_PICPA</name>
<dbReference type="AlphaFoldDB" id="A0A1B2JBN7"/>
<keyword evidence="3" id="KW-1185">Reference proteome</keyword>